<dbReference type="EMBL" id="GBRH01199962">
    <property type="protein sequence ID" value="JAD97933.1"/>
    <property type="molecule type" value="Transcribed_RNA"/>
</dbReference>
<reference evidence="1" key="2">
    <citation type="journal article" date="2015" name="Data Brief">
        <title>Shoot transcriptome of the giant reed, Arundo donax.</title>
        <authorList>
            <person name="Barrero R.A."/>
            <person name="Guerrero F.D."/>
            <person name="Moolhuijzen P."/>
            <person name="Goolsby J.A."/>
            <person name="Tidwell J."/>
            <person name="Bellgard S.E."/>
            <person name="Bellgard M.I."/>
        </authorList>
    </citation>
    <scope>NUCLEOTIDE SEQUENCE</scope>
    <source>
        <tissue evidence="1">Shoot tissue taken approximately 20 cm above the soil surface</tissue>
    </source>
</reference>
<sequence length="47" mass="5493">MFLFPLQPFWKVLQEGSSRGRSVVGTFHMFRARLAGLQIMIIHCTKR</sequence>
<organism evidence="1">
    <name type="scientific">Arundo donax</name>
    <name type="common">Giant reed</name>
    <name type="synonym">Donax arundinaceus</name>
    <dbReference type="NCBI Taxonomy" id="35708"/>
    <lineage>
        <taxon>Eukaryota</taxon>
        <taxon>Viridiplantae</taxon>
        <taxon>Streptophyta</taxon>
        <taxon>Embryophyta</taxon>
        <taxon>Tracheophyta</taxon>
        <taxon>Spermatophyta</taxon>
        <taxon>Magnoliopsida</taxon>
        <taxon>Liliopsida</taxon>
        <taxon>Poales</taxon>
        <taxon>Poaceae</taxon>
        <taxon>PACMAD clade</taxon>
        <taxon>Arundinoideae</taxon>
        <taxon>Arundineae</taxon>
        <taxon>Arundo</taxon>
    </lineage>
</organism>
<protein>
    <submittedName>
        <fullName evidence="1">Uncharacterized protein</fullName>
    </submittedName>
</protein>
<proteinExistence type="predicted"/>
<accession>A0A0A9EFY6</accession>
<reference evidence="1" key="1">
    <citation type="submission" date="2014-09" db="EMBL/GenBank/DDBJ databases">
        <authorList>
            <person name="Magalhaes I.L.F."/>
            <person name="Oliveira U."/>
            <person name="Santos F.R."/>
            <person name="Vidigal T.H.D.A."/>
            <person name="Brescovit A.D."/>
            <person name="Santos A.J."/>
        </authorList>
    </citation>
    <scope>NUCLEOTIDE SEQUENCE</scope>
    <source>
        <tissue evidence="1">Shoot tissue taken approximately 20 cm above the soil surface</tissue>
    </source>
</reference>
<dbReference type="AlphaFoldDB" id="A0A0A9EFY6"/>
<evidence type="ECO:0000313" key="1">
    <source>
        <dbReference type="EMBL" id="JAD97933.1"/>
    </source>
</evidence>
<name>A0A0A9EFY6_ARUDO</name>